<dbReference type="AlphaFoldDB" id="A0A968KUP3"/>
<evidence type="ECO:0000313" key="2">
    <source>
        <dbReference type="EMBL" id="NIZ69335.1"/>
    </source>
</evidence>
<gene>
    <name evidence="2" type="ORF">HCT48_03790</name>
</gene>
<dbReference type="RefSeq" id="WP_167695429.1">
    <property type="nucleotide sequence ID" value="NZ_CP118181.1"/>
</dbReference>
<proteinExistence type="predicted"/>
<reference evidence="2" key="1">
    <citation type="submission" date="2020-03" db="EMBL/GenBank/DDBJ databases">
        <title>Spirochaetal bacteria isolated from arthropods constitute a novel genus Entomospira genus novum within the order Spirochaetales.</title>
        <authorList>
            <person name="Grana-Miraglia L."/>
            <person name="Sikutova S."/>
            <person name="Fingerle V."/>
            <person name="Sing A."/>
            <person name="Castillo-Ramirez S."/>
            <person name="Margos G."/>
            <person name="Rudolf I."/>
        </authorList>
    </citation>
    <scope>NUCLEOTIDE SEQUENCE</scope>
    <source>
        <strain evidence="2">BR149</strain>
    </source>
</reference>
<keyword evidence="3" id="KW-1185">Reference proteome</keyword>
<sequence length="172" mass="20319">MHKNRETRGIGESNYYHYTPKDGYYHNRERPSLLTLRKRSRKLVFLNLTFIVVIGFGVHFYQKLLQPSSTLSEQLNPYNISTYFTGEIVNIDVKIYRQQDDMTRILPLVIEFFWEGADEYFARYQIEDAKLWSAEQEYLSLRHREPAIAGATLYVRIKSGVNQEITTLIQTI</sequence>
<keyword evidence="1" id="KW-0472">Membrane</keyword>
<protein>
    <submittedName>
        <fullName evidence="2">Uncharacterized protein</fullName>
    </submittedName>
</protein>
<evidence type="ECO:0000313" key="3">
    <source>
        <dbReference type="Proteomes" id="UP000778951"/>
    </source>
</evidence>
<comment type="caution">
    <text evidence="2">The sequence shown here is derived from an EMBL/GenBank/DDBJ whole genome shotgun (WGS) entry which is preliminary data.</text>
</comment>
<keyword evidence="1" id="KW-1133">Transmembrane helix</keyword>
<evidence type="ECO:0000256" key="1">
    <source>
        <dbReference type="SAM" id="Phobius"/>
    </source>
</evidence>
<dbReference type="Proteomes" id="UP000778951">
    <property type="component" value="Unassembled WGS sequence"/>
</dbReference>
<feature type="transmembrane region" description="Helical" evidence="1">
    <location>
        <begin position="43"/>
        <end position="61"/>
    </location>
</feature>
<organism evidence="2 3">
    <name type="scientific">Entomospira culicis</name>
    <dbReference type="NCBI Taxonomy" id="2719989"/>
    <lineage>
        <taxon>Bacteria</taxon>
        <taxon>Pseudomonadati</taxon>
        <taxon>Spirochaetota</taxon>
        <taxon>Spirochaetia</taxon>
        <taxon>Spirochaetales</taxon>
        <taxon>Spirochaetaceae</taxon>
        <taxon>Entomospira</taxon>
    </lineage>
</organism>
<name>A0A968KUP3_9SPIO</name>
<keyword evidence="1" id="KW-0812">Transmembrane</keyword>
<dbReference type="EMBL" id="JAATLM010000001">
    <property type="protein sequence ID" value="NIZ69335.1"/>
    <property type="molecule type" value="Genomic_DNA"/>
</dbReference>
<accession>A0A968KUP3</accession>